<dbReference type="Pfam" id="PF05494">
    <property type="entry name" value="MlaC"/>
    <property type="match status" value="1"/>
</dbReference>
<dbReference type="InterPro" id="IPR008869">
    <property type="entry name" value="MlaC/ttg2D"/>
</dbReference>
<dbReference type="PANTHER" id="PTHR36573">
    <property type="entry name" value="INTERMEMBRANE PHOSPHOLIPID TRANSPORT SYSTEM BINDING PROTEIN MLAC"/>
    <property type="match status" value="1"/>
</dbReference>
<dbReference type="InterPro" id="IPR042245">
    <property type="entry name" value="Tgt2/MlaC_sf"/>
</dbReference>
<organism evidence="1">
    <name type="scientific">mine drainage metagenome</name>
    <dbReference type="NCBI Taxonomy" id="410659"/>
    <lineage>
        <taxon>unclassified sequences</taxon>
        <taxon>metagenomes</taxon>
        <taxon>ecological metagenomes</taxon>
    </lineage>
</organism>
<protein>
    <submittedName>
        <fullName evidence="1">Toluene tolerance, Ttg2</fullName>
    </submittedName>
</protein>
<gene>
    <name evidence="1" type="ORF">GALL_195830</name>
</gene>
<dbReference type="EMBL" id="MLJW01000119">
    <property type="protein sequence ID" value="OIQ98457.1"/>
    <property type="molecule type" value="Genomic_DNA"/>
</dbReference>
<dbReference type="PANTHER" id="PTHR36573:SF1">
    <property type="entry name" value="INTERMEMBRANE PHOSPHOLIPID TRANSPORT SYSTEM BINDING PROTEIN MLAC"/>
    <property type="match status" value="1"/>
</dbReference>
<name>A0A1J5RRY6_9ZZZZ</name>
<dbReference type="AlphaFoldDB" id="A0A1J5RRY6"/>
<accession>A0A1J5RRY6</accession>
<dbReference type="Gene3D" id="3.10.450.710">
    <property type="entry name" value="Tgt2/MlaC"/>
    <property type="match status" value="1"/>
</dbReference>
<sequence>MMSLSRTLSALAAVALLAAALFSAPAARADEVADAQALVNHLMGDAIATFGGKSLPMAERGRQLRRMITQYADVDLAAKDILGRYWAKATPAQQAEFRGLVVDYAVGSWSRQLSDLPTNQQVEFTTSETTPSGRLLLHSLMHSNDVTPVDWSIAHAADGHLVIADVAISGVSIVHTMRADFGTIIRANGGQLPPLFQALRTKIASYGTAGQN</sequence>
<reference evidence="1" key="1">
    <citation type="submission" date="2016-10" db="EMBL/GenBank/DDBJ databases">
        <title>Sequence of Gallionella enrichment culture.</title>
        <authorList>
            <person name="Poehlein A."/>
            <person name="Muehling M."/>
            <person name="Daniel R."/>
        </authorList>
    </citation>
    <scope>NUCLEOTIDE SEQUENCE</scope>
</reference>
<proteinExistence type="predicted"/>
<comment type="caution">
    <text evidence="1">The sequence shown here is derived from an EMBL/GenBank/DDBJ whole genome shotgun (WGS) entry which is preliminary data.</text>
</comment>
<evidence type="ECO:0000313" key="1">
    <source>
        <dbReference type="EMBL" id="OIQ98457.1"/>
    </source>
</evidence>